<name>A0AB38TK08_9HYPH</name>
<dbReference type="PANTHER" id="PTHR45674">
    <property type="entry name" value="DNA LIGASE 1/3 FAMILY MEMBER"/>
    <property type="match status" value="1"/>
</dbReference>
<evidence type="ECO:0000256" key="2">
    <source>
        <dbReference type="ARBA" id="ARBA00012727"/>
    </source>
</evidence>
<keyword evidence="7" id="KW-1185">Reference proteome</keyword>
<gene>
    <name evidence="6" type="ORF">LRP29_32785</name>
</gene>
<dbReference type="PROSITE" id="PS50160">
    <property type="entry name" value="DNA_LIGASE_A3"/>
    <property type="match status" value="1"/>
</dbReference>
<accession>A0AB38TK08</accession>
<comment type="catalytic activity">
    <reaction evidence="4">
        <text>ATP + (deoxyribonucleotide)n-3'-hydroxyl + 5'-phospho-(deoxyribonucleotide)m = (deoxyribonucleotide)n+m + AMP + diphosphate.</text>
        <dbReference type="EC" id="6.5.1.1"/>
    </reaction>
</comment>
<sequence>MLKFIRPMFPTLVEVPPTGDNWIHEIKYDGYRTQIIIEDGTARAITRRGYDWSSTYKTIVEVAATLSPKSAILDGEAIVLNGKGVSDFHSLRSAMRWAPDRIIFVAFDLLHLDGVNLRPAPLLERREKLLELVGTAKGVIQYSHHVHGGGADFYAAVDRMGLEGMVSKRPDSVYRSGDTEAWLKTKCYEEVDFEVAGVQLKPGSAPLALMATRDAERRYVGSAHIALTKAMRERLWAKVQEGKGTPPKGADKPDAEWIKPGLVGRVKTLKREDKLRHATLRAIREAKA</sequence>
<dbReference type="GO" id="GO:0006281">
    <property type="term" value="P:DNA repair"/>
    <property type="evidence" value="ECO:0007669"/>
    <property type="project" value="InterPro"/>
</dbReference>
<feature type="domain" description="ATP-dependent DNA ligase family profile" evidence="5">
    <location>
        <begin position="104"/>
        <end position="186"/>
    </location>
</feature>
<dbReference type="Pfam" id="PF01068">
    <property type="entry name" value="DNA_ligase_A_M"/>
    <property type="match status" value="1"/>
</dbReference>
<organism evidence="6 7">
    <name type="scientific">Mesorhizobium ciceri</name>
    <dbReference type="NCBI Taxonomy" id="39645"/>
    <lineage>
        <taxon>Bacteria</taxon>
        <taxon>Pseudomonadati</taxon>
        <taxon>Pseudomonadota</taxon>
        <taxon>Alphaproteobacteria</taxon>
        <taxon>Hyphomicrobiales</taxon>
        <taxon>Phyllobacteriaceae</taxon>
        <taxon>Mesorhizobium</taxon>
    </lineage>
</organism>
<dbReference type="Gene3D" id="3.30.470.30">
    <property type="entry name" value="DNA ligase/mRNA capping enzyme"/>
    <property type="match status" value="1"/>
</dbReference>
<dbReference type="InterPro" id="IPR050191">
    <property type="entry name" value="ATP-dep_DNA_ligase"/>
</dbReference>
<dbReference type="GO" id="GO:0006310">
    <property type="term" value="P:DNA recombination"/>
    <property type="evidence" value="ECO:0007669"/>
    <property type="project" value="InterPro"/>
</dbReference>
<proteinExistence type="inferred from homology"/>
<comment type="similarity">
    <text evidence="1">Belongs to the ATP-dependent DNA ligase family.</text>
</comment>
<dbReference type="GO" id="GO:0003910">
    <property type="term" value="F:DNA ligase (ATP) activity"/>
    <property type="evidence" value="ECO:0007669"/>
    <property type="project" value="UniProtKB-EC"/>
</dbReference>
<dbReference type="EC" id="6.5.1.1" evidence="2"/>
<dbReference type="InterPro" id="IPR012310">
    <property type="entry name" value="DNA_ligase_ATP-dep_cent"/>
</dbReference>
<dbReference type="RefSeq" id="WP_127244530.1">
    <property type="nucleotide sequence ID" value="NZ_CP088148.1"/>
</dbReference>
<evidence type="ECO:0000313" key="7">
    <source>
        <dbReference type="Proteomes" id="UP001060070"/>
    </source>
</evidence>
<dbReference type="PANTHER" id="PTHR45674:SF4">
    <property type="entry name" value="DNA LIGASE 1"/>
    <property type="match status" value="1"/>
</dbReference>
<dbReference type="GO" id="GO:0005524">
    <property type="term" value="F:ATP binding"/>
    <property type="evidence" value="ECO:0007669"/>
    <property type="project" value="InterPro"/>
</dbReference>
<keyword evidence="3 6" id="KW-0436">Ligase</keyword>
<dbReference type="AlphaFoldDB" id="A0AB38TK08"/>
<protein>
    <recommendedName>
        <fullName evidence="2">DNA ligase (ATP)</fullName>
        <ecNumber evidence="2">6.5.1.1</ecNumber>
    </recommendedName>
</protein>
<geneLocation type="plasmid" evidence="6 7">
    <name>unnamed</name>
</geneLocation>
<dbReference type="InterPro" id="IPR012340">
    <property type="entry name" value="NA-bd_OB-fold"/>
</dbReference>
<dbReference type="Proteomes" id="UP001060070">
    <property type="component" value="Plasmid unnamed"/>
</dbReference>
<dbReference type="Pfam" id="PF04679">
    <property type="entry name" value="DNA_ligase_A_C"/>
    <property type="match status" value="1"/>
</dbReference>
<dbReference type="Gene3D" id="2.40.50.140">
    <property type="entry name" value="Nucleic acid-binding proteins"/>
    <property type="match status" value="1"/>
</dbReference>
<evidence type="ECO:0000256" key="4">
    <source>
        <dbReference type="ARBA" id="ARBA00034003"/>
    </source>
</evidence>
<evidence type="ECO:0000256" key="1">
    <source>
        <dbReference type="ARBA" id="ARBA00007572"/>
    </source>
</evidence>
<reference evidence="6 7" key="1">
    <citation type="journal article" date="2022" name="Microbiol. Resour. Announc.">
        <title>Complete Genome Sequence of Mesorhizobium ciceri Strain R30, a Rhizobium Used as a Commercial Inoculant for Chickpea in Argentina.</title>
        <authorList>
            <person name="Foresto E."/>
            <person name="Revale S."/>
            <person name="Primo E."/>
            <person name="Nievas F."/>
            <person name="Carezzano E."/>
            <person name="Puente M."/>
            <person name="Alzari P."/>
            <person name="Mart M."/>
            <person name="Ben-Assaya M."/>
            <person name="Mornico D."/>
            <person name="Santoro M."/>
            <person name="Mart F."/>
            <person name="Giordano W."/>
            <person name="Bogino P."/>
        </authorList>
    </citation>
    <scope>NUCLEOTIDE SEQUENCE [LARGE SCALE GENOMIC DNA]</scope>
    <source>
        <strain evidence="6 7">R30</strain>
    </source>
</reference>
<evidence type="ECO:0000256" key="3">
    <source>
        <dbReference type="ARBA" id="ARBA00022598"/>
    </source>
</evidence>
<dbReference type="InterPro" id="IPR012309">
    <property type="entry name" value="DNA_ligase_ATP-dep_C"/>
</dbReference>
<dbReference type="Gene3D" id="3.30.1490.70">
    <property type="match status" value="1"/>
</dbReference>
<dbReference type="SUPFAM" id="SSF56091">
    <property type="entry name" value="DNA ligase/mRNA capping enzyme, catalytic domain"/>
    <property type="match status" value="1"/>
</dbReference>
<dbReference type="EMBL" id="CP088148">
    <property type="protein sequence ID" value="UTU55117.1"/>
    <property type="molecule type" value="Genomic_DNA"/>
</dbReference>
<dbReference type="CDD" id="cd07906">
    <property type="entry name" value="Adenylation_DNA_ligase_LigD_LigC"/>
    <property type="match status" value="1"/>
</dbReference>
<evidence type="ECO:0000313" key="6">
    <source>
        <dbReference type="EMBL" id="UTU55117.1"/>
    </source>
</evidence>
<keyword evidence="6" id="KW-0614">Plasmid</keyword>
<evidence type="ECO:0000259" key="5">
    <source>
        <dbReference type="PROSITE" id="PS50160"/>
    </source>
</evidence>